<dbReference type="EMBL" id="SRSC01000002">
    <property type="protein sequence ID" value="TGU72605.1"/>
    <property type="molecule type" value="Genomic_DNA"/>
</dbReference>
<evidence type="ECO:0000256" key="4">
    <source>
        <dbReference type="PROSITE-ProRule" id="PRU00339"/>
    </source>
</evidence>
<dbReference type="SUPFAM" id="SSF48452">
    <property type="entry name" value="TPR-like"/>
    <property type="match status" value="1"/>
</dbReference>
<dbReference type="PROSITE" id="PS50005">
    <property type="entry name" value="TPR"/>
    <property type="match status" value="2"/>
</dbReference>
<keyword evidence="1" id="KW-0677">Repeat</keyword>
<accession>A0A4S1CGA7</accession>
<gene>
    <name evidence="6" type="ORF">E4633_09895</name>
</gene>
<dbReference type="InterPro" id="IPR011990">
    <property type="entry name" value="TPR-like_helical_dom_sf"/>
</dbReference>
<keyword evidence="3" id="KW-0793">Thylakoid</keyword>
<dbReference type="Gene3D" id="1.25.40.10">
    <property type="entry name" value="Tetratricopeptide repeat domain"/>
    <property type="match status" value="1"/>
</dbReference>
<feature type="repeat" description="TPR" evidence="4">
    <location>
        <begin position="101"/>
        <end position="134"/>
    </location>
</feature>
<evidence type="ECO:0000256" key="5">
    <source>
        <dbReference type="SAM" id="Phobius"/>
    </source>
</evidence>
<dbReference type="AlphaFoldDB" id="A0A4S1CGA7"/>
<feature type="repeat" description="TPR" evidence="4">
    <location>
        <begin position="67"/>
        <end position="100"/>
    </location>
</feature>
<dbReference type="RefSeq" id="WP_135870080.1">
    <property type="nucleotide sequence ID" value="NZ_SRSC01000002.1"/>
</dbReference>
<dbReference type="InterPro" id="IPR051685">
    <property type="entry name" value="Ycf3/AcsC/BcsC/TPR_MFPF"/>
</dbReference>
<dbReference type="Pfam" id="PF13414">
    <property type="entry name" value="TPR_11"/>
    <property type="match status" value="1"/>
</dbReference>
<evidence type="ECO:0000256" key="1">
    <source>
        <dbReference type="ARBA" id="ARBA00022737"/>
    </source>
</evidence>
<keyword evidence="7" id="KW-1185">Reference proteome</keyword>
<keyword evidence="2 4" id="KW-0802">TPR repeat</keyword>
<dbReference type="SMART" id="SM00028">
    <property type="entry name" value="TPR"/>
    <property type="match status" value="3"/>
</dbReference>
<evidence type="ECO:0000313" key="7">
    <source>
        <dbReference type="Proteomes" id="UP000306416"/>
    </source>
</evidence>
<dbReference type="Proteomes" id="UP000306416">
    <property type="component" value="Unassembled WGS sequence"/>
</dbReference>
<dbReference type="PANTHER" id="PTHR44943">
    <property type="entry name" value="CELLULOSE SYNTHASE OPERON PROTEIN C"/>
    <property type="match status" value="1"/>
</dbReference>
<name>A0A4S1CGA7_9BACT</name>
<feature type="transmembrane region" description="Helical" evidence="5">
    <location>
        <begin position="6"/>
        <end position="27"/>
    </location>
</feature>
<evidence type="ECO:0000313" key="6">
    <source>
        <dbReference type="EMBL" id="TGU72605.1"/>
    </source>
</evidence>
<dbReference type="PANTHER" id="PTHR44943:SF9">
    <property type="entry name" value="TPR-REPEAT-CONTAINING PROTEIN"/>
    <property type="match status" value="1"/>
</dbReference>
<dbReference type="InterPro" id="IPR019734">
    <property type="entry name" value="TPR_rpt"/>
</dbReference>
<organism evidence="6 7">
    <name type="scientific">Geomonas terrae</name>
    <dbReference type="NCBI Taxonomy" id="2562681"/>
    <lineage>
        <taxon>Bacteria</taxon>
        <taxon>Pseudomonadati</taxon>
        <taxon>Thermodesulfobacteriota</taxon>
        <taxon>Desulfuromonadia</taxon>
        <taxon>Geobacterales</taxon>
        <taxon>Geobacteraceae</taxon>
        <taxon>Geomonas</taxon>
    </lineage>
</organism>
<proteinExistence type="predicted"/>
<evidence type="ECO:0000256" key="3">
    <source>
        <dbReference type="ARBA" id="ARBA00023078"/>
    </source>
</evidence>
<keyword evidence="5" id="KW-1133">Transmembrane helix</keyword>
<reference evidence="6 7" key="1">
    <citation type="submission" date="2019-04" db="EMBL/GenBank/DDBJ databases">
        <title>Geobacter oryzae sp. nov., ferric-reducing bacteria isolated from paddy soil.</title>
        <authorList>
            <person name="Xu Z."/>
            <person name="Masuda Y."/>
            <person name="Itoh H."/>
            <person name="Senoo K."/>
        </authorList>
    </citation>
    <scope>NUCLEOTIDE SEQUENCE [LARGE SCALE GENOMIC DNA]</scope>
    <source>
        <strain evidence="6 7">Red111</strain>
    </source>
</reference>
<dbReference type="PROSITE" id="PS50293">
    <property type="entry name" value="TPR_REGION"/>
    <property type="match status" value="1"/>
</dbReference>
<evidence type="ECO:0000256" key="2">
    <source>
        <dbReference type="ARBA" id="ARBA00022803"/>
    </source>
</evidence>
<keyword evidence="5" id="KW-0812">Transmembrane</keyword>
<protein>
    <submittedName>
        <fullName evidence="6">Tetratricopeptide repeat protein</fullName>
    </submittedName>
</protein>
<sequence>MNRENVLTIVVALIVGLLGGYLIFSIAGHNKAPQQAMSVPQGAGSPTDYQRRILEAEKIVAKDPGNLQAWIQLGNDYFDTDQPQKAVNAYGKALELDPKNLNVMTDQGIMYRKIGWYDKAIANFEKAQTIDPKHLQSLYNLGVVYWQDLKQPEKAKEVWMKYLQFDSTSPTAQQIQSDMSTMGNMPPSFKK</sequence>
<comment type="caution">
    <text evidence="6">The sequence shown here is derived from an EMBL/GenBank/DDBJ whole genome shotgun (WGS) entry which is preliminary data.</text>
</comment>
<keyword evidence="5" id="KW-0472">Membrane</keyword>
<dbReference type="Pfam" id="PF00515">
    <property type="entry name" value="TPR_1"/>
    <property type="match status" value="1"/>
</dbReference>